<gene>
    <name evidence="7" type="ORF">PEVE_00032988</name>
</gene>
<evidence type="ECO:0000256" key="3">
    <source>
        <dbReference type="ARBA" id="ARBA00022598"/>
    </source>
</evidence>
<keyword evidence="4" id="KW-0732">Signal</keyword>
<dbReference type="Gene3D" id="3.30.300.30">
    <property type="match status" value="1"/>
</dbReference>
<dbReference type="Proteomes" id="UP001159427">
    <property type="component" value="Unassembled WGS sequence"/>
</dbReference>
<comment type="similarity">
    <text evidence="1">Belongs to the ATP-dependent AMP-binding enzyme family.</text>
</comment>
<feature type="domain" description="THD" evidence="5">
    <location>
        <begin position="53"/>
        <end position="131"/>
    </location>
</feature>
<feature type="chain" id="PRO_5046026572" evidence="4">
    <location>
        <begin position="21"/>
        <end position="375"/>
    </location>
</feature>
<feature type="domain" description="AMP-binding enzyme C-terminal" evidence="6">
    <location>
        <begin position="258"/>
        <end position="330"/>
    </location>
</feature>
<keyword evidence="8" id="KW-1185">Reference proteome</keyword>
<dbReference type="InterPro" id="IPR008983">
    <property type="entry name" value="Tumour_necrosis_fac-like_dom"/>
</dbReference>
<proteinExistence type="inferred from homology"/>
<reference evidence="7 8" key="1">
    <citation type="submission" date="2022-05" db="EMBL/GenBank/DDBJ databases">
        <authorList>
            <consortium name="Genoscope - CEA"/>
            <person name="William W."/>
        </authorList>
    </citation>
    <scope>NUCLEOTIDE SEQUENCE [LARGE SCALE GENOMIC DNA]</scope>
</reference>
<keyword evidence="3" id="KW-0436">Ligase</keyword>
<sequence>MKFAVFFIVMVCTNMYVCKAQDRSSNFWHKPAANIGAANKGDTAYSPNTVIEDWDVDSLNSYLADGMNYTDGKLVVPIGGVYFIYAQFYHLNGHAMNVNVNNKQRLRIQSPTHPHKHELFAPTEKATWYRMNVNGTELEQIVEALKILYQSGWPRGLGYLKSQEATDLMIDTEGWLHKDPRQENRKRKLSPVYSGRSLLQSCTLQFLKRGIGPNALLSEGSSCDEFESNCALPSGEKARAACRCDEGSNTEGVVSPSELEALLRAHPAIEDAAVVGVSNPQIGELPMAYVVSKNEDELTEMEIMQYVDENVAPHKRLRGGVDFISTIPKAVNVTTISCHSYDIPVKIRENGRKLLPNVSCCFKKKNTVVYLDHLN</sequence>
<evidence type="ECO:0000259" key="5">
    <source>
        <dbReference type="Pfam" id="PF00229"/>
    </source>
</evidence>
<dbReference type="InterPro" id="IPR025110">
    <property type="entry name" value="AMP-bd_C"/>
</dbReference>
<dbReference type="PANTHER" id="PTHR24096">
    <property type="entry name" value="LONG-CHAIN-FATTY-ACID--COA LIGASE"/>
    <property type="match status" value="1"/>
</dbReference>
<name>A0ABN8MEX6_9CNID</name>
<dbReference type="Pfam" id="PF13193">
    <property type="entry name" value="AMP-binding_C"/>
    <property type="match status" value="1"/>
</dbReference>
<dbReference type="PANTHER" id="PTHR24096:SF149">
    <property type="entry name" value="AMP-BINDING DOMAIN-CONTAINING PROTEIN-RELATED"/>
    <property type="match status" value="1"/>
</dbReference>
<dbReference type="SUPFAM" id="SSF56801">
    <property type="entry name" value="Acetyl-CoA synthetase-like"/>
    <property type="match status" value="1"/>
</dbReference>
<dbReference type="InterPro" id="IPR006052">
    <property type="entry name" value="TNF_dom"/>
</dbReference>
<dbReference type="Gene3D" id="2.60.120.40">
    <property type="match status" value="1"/>
</dbReference>
<feature type="signal peptide" evidence="4">
    <location>
        <begin position="1"/>
        <end position="20"/>
    </location>
</feature>
<dbReference type="InterPro" id="IPR045851">
    <property type="entry name" value="AMP-bd_C_sf"/>
</dbReference>
<dbReference type="EMBL" id="CALNXI010000486">
    <property type="protein sequence ID" value="CAH3028041.1"/>
    <property type="molecule type" value="Genomic_DNA"/>
</dbReference>
<dbReference type="Pfam" id="PF00229">
    <property type="entry name" value="TNF"/>
    <property type="match status" value="1"/>
</dbReference>
<evidence type="ECO:0000313" key="8">
    <source>
        <dbReference type="Proteomes" id="UP001159427"/>
    </source>
</evidence>
<evidence type="ECO:0000256" key="1">
    <source>
        <dbReference type="ARBA" id="ARBA00006432"/>
    </source>
</evidence>
<evidence type="ECO:0000256" key="4">
    <source>
        <dbReference type="SAM" id="SignalP"/>
    </source>
</evidence>
<comment type="caution">
    <text evidence="7">The sequence shown here is derived from an EMBL/GenBank/DDBJ whole genome shotgun (WGS) entry which is preliminary data.</text>
</comment>
<protein>
    <submittedName>
        <fullName evidence="7">Uncharacterized protein</fullName>
    </submittedName>
</protein>
<comment type="similarity">
    <text evidence="2">Belongs to the tumor necrosis factor family.</text>
</comment>
<evidence type="ECO:0000259" key="6">
    <source>
        <dbReference type="Pfam" id="PF13193"/>
    </source>
</evidence>
<accession>A0ABN8MEX6</accession>
<evidence type="ECO:0000313" key="7">
    <source>
        <dbReference type="EMBL" id="CAH3028041.1"/>
    </source>
</evidence>
<dbReference type="SUPFAM" id="SSF49842">
    <property type="entry name" value="TNF-like"/>
    <property type="match status" value="1"/>
</dbReference>
<evidence type="ECO:0000256" key="2">
    <source>
        <dbReference type="ARBA" id="ARBA00008670"/>
    </source>
</evidence>
<organism evidence="7 8">
    <name type="scientific">Porites evermanni</name>
    <dbReference type="NCBI Taxonomy" id="104178"/>
    <lineage>
        <taxon>Eukaryota</taxon>
        <taxon>Metazoa</taxon>
        <taxon>Cnidaria</taxon>
        <taxon>Anthozoa</taxon>
        <taxon>Hexacorallia</taxon>
        <taxon>Scleractinia</taxon>
        <taxon>Fungiina</taxon>
        <taxon>Poritidae</taxon>
        <taxon>Porites</taxon>
    </lineage>
</organism>